<dbReference type="InterPro" id="IPR002037">
    <property type="entry name" value="Glyco_hydro_8"/>
</dbReference>
<proteinExistence type="inferred from homology"/>
<evidence type="ECO:0000256" key="1">
    <source>
        <dbReference type="ARBA" id="ARBA00009209"/>
    </source>
</evidence>
<keyword evidence="3" id="KW-0326">Glycosidase</keyword>
<comment type="caution">
    <text evidence="4">The sequence shown here is derived from an EMBL/GenBank/DDBJ whole genome shotgun (WGS) entry which is preliminary data.</text>
</comment>
<organism evidence="4 5">
    <name type="scientific">Eisenbergiella porci</name>
    <dbReference type="NCBI Taxonomy" id="2652274"/>
    <lineage>
        <taxon>Bacteria</taxon>
        <taxon>Bacillati</taxon>
        <taxon>Bacillota</taxon>
        <taxon>Clostridia</taxon>
        <taxon>Lachnospirales</taxon>
        <taxon>Lachnospiraceae</taxon>
        <taxon>Eisenbergiella</taxon>
    </lineage>
</organism>
<keyword evidence="5" id="KW-1185">Reference proteome</keyword>
<dbReference type="Proteomes" id="UP000436047">
    <property type="component" value="Unassembled WGS sequence"/>
</dbReference>
<dbReference type="Pfam" id="PF01270">
    <property type="entry name" value="Glyco_hydro_8"/>
    <property type="match status" value="1"/>
</dbReference>
<dbReference type="GO" id="GO:0005975">
    <property type="term" value="P:carbohydrate metabolic process"/>
    <property type="evidence" value="ECO:0007669"/>
    <property type="project" value="InterPro"/>
</dbReference>
<evidence type="ECO:0000256" key="3">
    <source>
        <dbReference type="ARBA" id="ARBA00023295"/>
    </source>
</evidence>
<accession>A0A6N7WEN5</accession>
<dbReference type="InterPro" id="IPR008928">
    <property type="entry name" value="6-hairpin_glycosidase_sf"/>
</dbReference>
<comment type="similarity">
    <text evidence="1">Belongs to the glycosyl hydrolase 8 (cellulase D) family.</text>
</comment>
<dbReference type="InterPro" id="IPR012341">
    <property type="entry name" value="6hp_glycosidase-like_sf"/>
</dbReference>
<dbReference type="GO" id="GO:0004553">
    <property type="term" value="F:hydrolase activity, hydrolyzing O-glycosyl compounds"/>
    <property type="evidence" value="ECO:0007669"/>
    <property type="project" value="InterPro"/>
</dbReference>
<dbReference type="SUPFAM" id="SSF48208">
    <property type="entry name" value="Six-hairpin glycosidases"/>
    <property type="match status" value="1"/>
</dbReference>
<gene>
    <name evidence="4" type="ORF">FYJ45_05995</name>
</gene>
<evidence type="ECO:0000313" key="4">
    <source>
        <dbReference type="EMBL" id="MSS87890.1"/>
    </source>
</evidence>
<protein>
    <recommendedName>
        <fullName evidence="6">Glucanase</fullName>
    </recommendedName>
</protein>
<evidence type="ECO:0000313" key="5">
    <source>
        <dbReference type="Proteomes" id="UP000436047"/>
    </source>
</evidence>
<sequence length="399" mass="45916">MMTGRRENYPFPHRGGYKQGFLPNRSREKMNRDLQHLYESWKALYLTTEGCREGELRVSGGNCYQFGTCSEGTGYGMLLSVYMANAQNHAHEEFDSIFRYYKNHSLPECGLMRWEADRTGKDLSEYVAPDGDLDVAFALLAAHRQWGSEGEICYLEEGKTLVGNLMAYTVNKPQYLIARAQLENPEGLSWDYTMSSYQIPAYARLFAEITGDAGWKEVRDAAYRLFAYFYKLNPDTALAPFVFHLDTFGPGGGKPYVFSYDSCRVPWRTALDYLWYGTDETGLAHDYPHRNAVWFSRYMESLNWDFDRVSERFLLSGMPVSEKCSPRNIAAMLAPAAMVDESTRELLDRSYDYLSRQEPMLEWPGDYFQDTLVLLGMLTITGNMPNFYTTEPYPADKTR</sequence>
<dbReference type="PRINTS" id="PR00735">
    <property type="entry name" value="GLHYDRLASE8"/>
</dbReference>
<name>A0A6N7WEN5_9FIRM</name>
<dbReference type="EMBL" id="VUMI01000007">
    <property type="protein sequence ID" value="MSS87890.1"/>
    <property type="molecule type" value="Genomic_DNA"/>
</dbReference>
<evidence type="ECO:0008006" key="6">
    <source>
        <dbReference type="Google" id="ProtNLM"/>
    </source>
</evidence>
<evidence type="ECO:0000256" key="2">
    <source>
        <dbReference type="ARBA" id="ARBA00022801"/>
    </source>
</evidence>
<dbReference type="AlphaFoldDB" id="A0A6N7WEN5"/>
<dbReference type="Gene3D" id="1.50.10.10">
    <property type="match status" value="1"/>
</dbReference>
<keyword evidence="2" id="KW-0378">Hydrolase</keyword>
<reference evidence="4 5" key="1">
    <citation type="submission" date="2019-08" db="EMBL/GenBank/DDBJ databases">
        <title>In-depth cultivation of the pig gut microbiome towards novel bacterial diversity and tailored functional studies.</title>
        <authorList>
            <person name="Wylensek D."/>
            <person name="Hitch T.C.A."/>
            <person name="Clavel T."/>
        </authorList>
    </citation>
    <scope>NUCLEOTIDE SEQUENCE [LARGE SCALE GENOMIC DNA]</scope>
    <source>
        <strain evidence="4 5">WCA-389-WT-23B</strain>
    </source>
</reference>